<dbReference type="EMBL" id="CP029186">
    <property type="protein sequence ID" value="AWH86401.1"/>
    <property type="molecule type" value="Genomic_DNA"/>
</dbReference>
<reference evidence="1 2" key="1">
    <citation type="submission" date="2018-04" db="EMBL/GenBank/DDBJ databases">
        <title>Genome sequencing of Flavobacterium sp. HYN0059.</title>
        <authorList>
            <person name="Yi H."/>
            <person name="Baek C."/>
        </authorList>
    </citation>
    <scope>NUCLEOTIDE SEQUENCE [LARGE SCALE GENOMIC DNA]</scope>
    <source>
        <strain evidence="1 2">HYN0059</strain>
    </source>
</reference>
<name>A0A2S1R1I5_9FLAO</name>
<gene>
    <name evidence="1" type="ORF">HYN59_15355</name>
</gene>
<sequence length="82" mass="9657">MQAIESYVLTAGKPEDRVLFQARLLLEPELREKTYWQQETYAVANEYGRLRLKEDIEQIANEIAMSKKYASFRQKILGIFSK</sequence>
<accession>A0A2S1R1I5</accession>
<evidence type="ECO:0000313" key="2">
    <source>
        <dbReference type="Proteomes" id="UP000244929"/>
    </source>
</evidence>
<evidence type="ECO:0000313" key="1">
    <source>
        <dbReference type="EMBL" id="AWH86401.1"/>
    </source>
</evidence>
<dbReference type="AlphaFoldDB" id="A0A2S1R1I5"/>
<dbReference type="Proteomes" id="UP000244929">
    <property type="component" value="Chromosome"/>
</dbReference>
<protein>
    <submittedName>
        <fullName evidence="1">Uncharacterized protein</fullName>
    </submittedName>
</protein>
<keyword evidence="2" id="KW-1185">Reference proteome</keyword>
<organism evidence="1 2">
    <name type="scientific">Flavobacterium album</name>
    <dbReference type="NCBI Taxonomy" id="2175091"/>
    <lineage>
        <taxon>Bacteria</taxon>
        <taxon>Pseudomonadati</taxon>
        <taxon>Bacteroidota</taxon>
        <taxon>Flavobacteriia</taxon>
        <taxon>Flavobacteriales</taxon>
        <taxon>Flavobacteriaceae</taxon>
        <taxon>Flavobacterium</taxon>
    </lineage>
</organism>
<dbReference type="KEGG" id="falb:HYN59_15355"/>
<proteinExistence type="predicted"/>